<dbReference type="InterPro" id="IPR050300">
    <property type="entry name" value="GDXG_lipolytic_enzyme"/>
</dbReference>
<dbReference type="AlphaFoldDB" id="A0A558CJ93"/>
<protein>
    <submittedName>
        <fullName evidence="3">Alpha/beta hydrolase</fullName>
    </submittedName>
</protein>
<dbReference type="InterPro" id="IPR013094">
    <property type="entry name" value="AB_hydrolase_3"/>
</dbReference>
<sequence length="323" mass="34978">MRLDPPVQQFLDVNTREREFLAHLGVRRQRQYMRLLIDLNFLRFGRPGPAVHSVTDHAVTTVDGEIRCRMYRPSGRGPLPAHLAFHGGGWWQGSIDDLVVDALCRQRCAEANLVVVSVDYRLAPEHPFPAGLSDGFAAFHWIVRNAEQFGIDPGTVSVGGSSAGANIAAALTIKLRDNGSPQPVLQLLEVPVVDLTLTTARHVAATTGGERTVDDLEVAVGHYLRDAAQARHPLASPLFADDLSGLPPAVIFTAEHDLLRLDGERYGARLDAAGVPARVVPHPGALHGTAMITRTWDPAARWQQEAATVLREAHWGQAGLAAG</sequence>
<dbReference type="Proteomes" id="UP000320011">
    <property type="component" value="Unassembled WGS sequence"/>
</dbReference>
<dbReference type="Gene3D" id="3.40.50.1820">
    <property type="entry name" value="alpha/beta hydrolase"/>
    <property type="match status" value="1"/>
</dbReference>
<dbReference type="GO" id="GO:0016787">
    <property type="term" value="F:hydrolase activity"/>
    <property type="evidence" value="ECO:0007669"/>
    <property type="project" value="UniProtKB-KW"/>
</dbReference>
<dbReference type="PANTHER" id="PTHR48081:SF8">
    <property type="entry name" value="ALPHA_BETA HYDROLASE FOLD-3 DOMAIN-CONTAINING PROTEIN-RELATED"/>
    <property type="match status" value="1"/>
</dbReference>
<dbReference type="InterPro" id="IPR029058">
    <property type="entry name" value="AB_hydrolase_fold"/>
</dbReference>
<feature type="domain" description="Alpha/beta hydrolase fold-3" evidence="2">
    <location>
        <begin position="83"/>
        <end position="289"/>
    </location>
</feature>
<proteinExistence type="predicted"/>
<evidence type="ECO:0000256" key="1">
    <source>
        <dbReference type="ARBA" id="ARBA00022801"/>
    </source>
</evidence>
<dbReference type="PANTHER" id="PTHR48081">
    <property type="entry name" value="AB HYDROLASE SUPERFAMILY PROTEIN C4A8.06C"/>
    <property type="match status" value="1"/>
</dbReference>
<gene>
    <name evidence="3" type="ORF">FNH05_17590</name>
</gene>
<reference evidence="3 4" key="1">
    <citation type="submission" date="2019-07" db="EMBL/GenBank/DDBJ databases">
        <authorList>
            <person name="Duangmal K."/>
            <person name="Teo W.F.A."/>
        </authorList>
    </citation>
    <scope>NUCLEOTIDE SEQUENCE [LARGE SCALE GENOMIC DNA]</scope>
    <source>
        <strain evidence="3 4">TBRC 6029</strain>
    </source>
</reference>
<organism evidence="3 4">
    <name type="scientific">Amycolatopsis rhizosphaerae</name>
    <dbReference type="NCBI Taxonomy" id="2053003"/>
    <lineage>
        <taxon>Bacteria</taxon>
        <taxon>Bacillati</taxon>
        <taxon>Actinomycetota</taxon>
        <taxon>Actinomycetes</taxon>
        <taxon>Pseudonocardiales</taxon>
        <taxon>Pseudonocardiaceae</taxon>
        <taxon>Amycolatopsis</taxon>
    </lineage>
</organism>
<evidence type="ECO:0000313" key="4">
    <source>
        <dbReference type="Proteomes" id="UP000320011"/>
    </source>
</evidence>
<dbReference type="OrthoDB" id="3206739at2"/>
<dbReference type="EMBL" id="VJWX01000164">
    <property type="protein sequence ID" value="TVT48804.1"/>
    <property type="molecule type" value="Genomic_DNA"/>
</dbReference>
<dbReference type="SUPFAM" id="SSF53474">
    <property type="entry name" value="alpha/beta-Hydrolases"/>
    <property type="match status" value="1"/>
</dbReference>
<keyword evidence="1 3" id="KW-0378">Hydrolase</keyword>
<dbReference type="Pfam" id="PF07859">
    <property type="entry name" value="Abhydrolase_3"/>
    <property type="match status" value="1"/>
</dbReference>
<reference evidence="3 4" key="2">
    <citation type="submission" date="2019-08" db="EMBL/GenBank/DDBJ databases">
        <title>Amycolatopsis acidicola sp. nov., isolated from peat swamp forest soil.</title>
        <authorList>
            <person name="Srisuk N."/>
        </authorList>
    </citation>
    <scope>NUCLEOTIDE SEQUENCE [LARGE SCALE GENOMIC DNA]</scope>
    <source>
        <strain evidence="3 4">TBRC 6029</strain>
    </source>
</reference>
<evidence type="ECO:0000313" key="3">
    <source>
        <dbReference type="EMBL" id="TVT48804.1"/>
    </source>
</evidence>
<name>A0A558CJ93_9PSEU</name>
<evidence type="ECO:0000259" key="2">
    <source>
        <dbReference type="Pfam" id="PF07859"/>
    </source>
</evidence>
<dbReference type="RefSeq" id="WP_144589725.1">
    <property type="nucleotide sequence ID" value="NZ_VJWX01000164.1"/>
</dbReference>
<keyword evidence="4" id="KW-1185">Reference proteome</keyword>
<comment type="caution">
    <text evidence="3">The sequence shown here is derived from an EMBL/GenBank/DDBJ whole genome shotgun (WGS) entry which is preliminary data.</text>
</comment>
<accession>A0A558CJ93</accession>